<gene>
    <name evidence="4" type="ORF">BJY24_003756</name>
</gene>
<dbReference type="EMBL" id="JACHIT010000001">
    <property type="protein sequence ID" value="MBB5914889.1"/>
    <property type="molecule type" value="Genomic_DNA"/>
</dbReference>
<feature type="compositionally biased region" description="Low complexity" evidence="1">
    <location>
        <begin position="279"/>
        <end position="305"/>
    </location>
</feature>
<keyword evidence="2" id="KW-0812">Transmembrane</keyword>
<feature type="region of interest" description="Disordered" evidence="1">
    <location>
        <begin position="263"/>
        <end position="305"/>
    </location>
</feature>
<protein>
    <submittedName>
        <fullName evidence="4">Uncharacterized protein</fullName>
    </submittedName>
</protein>
<feature type="chain" id="PRO_5031037501" evidence="3">
    <location>
        <begin position="28"/>
        <end position="391"/>
    </location>
</feature>
<dbReference type="AlphaFoldDB" id="A0A7W9PEW8"/>
<keyword evidence="2" id="KW-0472">Membrane</keyword>
<reference evidence="4 5" key="1">
    <citation type="submission" date="2020-08" db="EMBL/GenBank/DDBJ databases">
        <title>Sequencing the genomes of 1000 actinobacteria strains.</title>
        <authorList>
            <person name="Klenk H.-P."/>
        </authorList>
    </citation>
    <scope>NUCLEOTIDE SEQUENCE [LARGE SCALE GENOMIC DNA]</scope>
    <source>
        <strain evidence="4 5">DSM 43582</strain>
    </source>
</reference>
<feature type="signal peptide" evidence="3">
    <location>
        <begin position="1"/>
        <end position="27"/>
    </location>
</feature>
<dbReference type="Proteomes" id="UP000540412">
    <property type="component" value="Unassembled WGS sequence"/>
</dbReference>
<keyword evidence="2" id="KW-1133">Transmembrane helix</keyword>
<evidence type="ECO:0000313" key="4">
    <source>
        <dbReference type="EMBL" id="MBB5914889.1"/>
    </source>
</evidence>
<accession>A0A7W9PEW8</accession>
<evidence type="ECO:0000256" key="3">
    <source>
        <dbReference type="SAM" id="SignalP"/>
    </source>
</evidence>
<dbReference type="RefSeq" id="WP_246460990.1">
    <property type="nucleotide sequence ID" value="NZ_JACHIT010000001.1"/>
</dbReference>
<evidence type="ECO:0000256" key="2">
    <source>
        <dbReference type="SAM" id="Phobius"/>
    </source>
</evidence>
<evidence type="ECO:0000256" key="1">
    <source>
        <dbReference type="SAM" id="MobiDB-lite"/>
    </source>
</evidence>
<proteinExistence type="predicted"/>
<feature type="region of interest" description="Disordered" evidence="1">
    <location>
        <begin position="317"/>
        <end position="337"/>
    </location>
</feature>
<keyword evidence="3" id="KW-0732">Signal</keyword>
<organism evidence="4 5">
    <name type="scientific">Nocardia transvalensis</name>
    <dbReference type="NCBI Taxonomy" id="37333"/>
    <lineage>
        <taxon>Bacteria</taxon>
        <taxon>Bacillati</taxon>
        <taxon>Actinomycetota</taxon>
        <taxon>Actinomycetes</taxon>
        <taxon>Mycobacteriales</taxon>
        <taxon>Nocardiaceae</taxon>
        <taxon>Nocardia</taxon>
    </lineage>
</organism>
<name>A0A7W9PEW8_9NOCA</name>
<sequence>MGRTLYRLAAAVAVLGVSAVANPPAHADPAPLNGLFALSSGVCSNGAVTGSFFRMILPTGDAGGPYLQNSDSGCSDQTVTPLAAGTDGGLIAGDYQPQPDAAFDGSGNARSGRVTTPVRFYGVDFATATNPTDPQTGAGTGLPQILADGGQLSGDLSSLGVTWNNQVFNQGAPKPGGGLPGKTSPVRGSIDAAGNFVLEWTSQIVGGPFNNFTGLWHLAGQYRGGGLAQGAPAAQVVPAQPAAAPPAPGAPLAPVASPVPGAPAPAAPPAPGAPPAPAAPGGSPASGALPASGAPSAPGVQSVPGASAVPGAASGLTAPPAPGASPASGAPDVAGGNAAVAQGQPALAARTAELPGRRRDPVWLVPLLVVLAVVATGAFFSADRLTGRRRS</sequence>
<comment type="caution">
    <text evidence="4">The sequence shown here is derived from an EMBL/GenBank/DDBJ whole genome shotgun (WGS) entry which is preliminary data.</text>
</comment>
<feature type="compositionally biased region" description="Pro residues" evidence="1">
    <location>
        <begin position="263"/>
        <end position="278"/>
    </location>
</feature>
<evidence type="ECO:0000313" key="5">
    <source>
        <dbReference type="Proteomes" id="UP000540412"/>
    </source>
</evidence>
<keyword evidence="5" id="KW-1185">Reference proteome</keyword>
<feature type="transmembrane region" description="Helical" evidence="2">
    <location>
        <begin position="363"/>
        <end position="382"/>
    </location>
</feature>